<comment type="caution">
    <text evidence="4">The sequence shown here is derived from an EMBL/GenBank/DDBJ whole genome shotgun (WGS) entry which is preliminary data.</text>
</comment>
<dbReference type="AlphaFoldDB" id="A0A9P0EQZ0"/>
<feature type="region of interest" description="Disordered" evidence="1">
    <location>
        <begin position="407"/>
        <end position="436"/>
    </location>
</feature>
<protein>
    <recommendedName>
        <fullName evidence="3">FAD dependent oxidoreductase domain-containing protein</fullName>
    </recommendedName>
</protein>
<keyword evidence="5" id="KW-1185">Reference proteome</keyword>
<evidence type="ECO:0000313" key="4">
    <source>
        <dbReference type="EMBL" id="CAH0058972.1"/>
    </source>
</evidence>
<feature type="region of interest" description="Disordered" evidence="1">
    <location>
        <begin position="521"/>
        <end position="556"/>
    </location>
</feature>
<gene>
    <name evidence="4" type="ORF">CSOL1703_00008005</name>
</gene>
<evidence type="ECO:0000256" key="2">
    <source>
        <dbReference type="SAM" id="Phobius"/>
    </source>
</evidence>
<name>A0A9P0EQZ0_9HYPO</name>
<sequence>MEGKRNIVIVGGGIIGSTTAYYLTRHPKFNPALHNITLLEAAPAIATGASGKAGGLLALWAYPSCIVPLSYKLHAELAAEHDGVKRWGYRRLGCGSIEVTVSKKRLERLQQANDEGKTWEKLPKQDAAAKDLLEESNFPSDFDYVDREIVETWAEMGSPGATETAQVHPHHFTTSIAELARGAGVQIKTNSKVTKLKSSPAGVQGIEYVDRKDNTTNEIQEVTDIVVAAGPWTGVLLPQAKVEGLRAHSVVYEAEVSPYAVFTDIELPSNYIPEHRAKMGQKRKHKGRVDPEIYARPFGEVYACGEPDTAIPLPETADQVECDESQCDDIISYIGTISSVLGAAPIKAKQACYLPRHIRFGQESGPLIGKTKTAGLYVASGHTCWGIQNGPATGKLMSEFIFDGDAQSADKKKRRSKSQPIRQSNRLKKPLNPLGNSTIAANWDKKQTLAQNYKRLGLTARLKGPTGGTEKTLGVKEAFGPSDPLSINGSGSAGKALDVARVERDADGKIVRVIGRAPNPLDDPLNALDSDSEMDDGEEEEEHEEWGGIQENGKETEVVKSLIQEARNPAPKKKRHQSEQEREWLETLIGKYGDDTRAMAKDRKLNPMQQTEADIRRRITKMNA</sequence>
<dbReference type="Gene3D" id="3.50.50.60">
    <property type="entry name" value="FAD/NAD(P)-binding domain"/>
    <property type="match status" value="1"/>
</dbReference>
<reference evidence="4 5" key="2">
    <citation type="submission" date="2021-10" db="EMBL/GenBank/DDBJ databases">
        <authorList>
            <person name="Piombo E."/>
        </authorList>
    </citation>
    <scope>NUCLEOTIDE SEQUENCE [LARGE SCALE GENOMIC DNA]</scope>
</reference>
<dbReference type="PANTHER" id="PTHR13847">
    <property type="entry name" value="SARCOSINE DEHYDROGENASE-RELATED"/>
    <property type="match status" value="1"/>
</dbReference>
<proteinExistence type="predicted"/>
<dbReference type="InterPro" id="IPR019002">
    <property type="entry name" value="Ribosome_biogenesis_Nop16"/>
</dbReference>
<dbReference type="EMBL" id="CABFOC020000091">
    <property type="protein sequence ID" value="CAH0058972.1"/>
    <property type="molecule type" value="Genomic_DNA"/>
</dbReference>
<dbReference type="GO" id="GO:0005770">
    <property type="term" value="C:late endosome"/>
    <property type="evidence" value="ECO:0007669"/>
    <property type="project" value="TreeGrafter"/>
</dbReference>
<dbReference type="Pfam" id="PF01266">
    <property type="entry name" value="DAO"/>
    <property type="match status" value="1"/>
</dbReference>
<reference evidence="5" key="1">
    <citation type="submission" date="2019-06" db="EMBL/GenBank/DDBJ databases">
        <authorList>
            <person name="Broberg M."/>
        </authorList>
    </citation>
    <scope>NUCLEOTIDE SEQUENCE [LARGE SCALE GENOMIC DNA]</scope>
</reference>
<dbReference type="Proteomes" id="UP000775872">
    <property type="component" value="Unassembled WGS sequence"/>
</dbReference>
<keyword evidence="2" id="KW-1133">Transmembrane helix</keyword>
<dbReference type="InterPro" id="IPR006076">
    <property type="entry name" value="FAD-dep_OxRdtase"/>
</dbReference>
<dbReference type="Gene3D" id="3.30.9.10">
    <property type="entry name" value="D-Amino Acid Oxidase, subunit A, domain 2"/>
    <property type="match status" value="1"/>
</dbReference>
<evidence type="ECO:0000313" key="5">
    <source>
        <dbReference type="Proteomes" id="UP000775872"/>
    </source>
</evidence>
<evidence type="ECO:0000256" key="1">
    <source>
        <dbReference type="SAM" id="MobiDB-lite"/>
    </source>
</evidence>
<accession>A0A9P0EQZ0</accession>
<dbReference type="SUPFAM" id="SSF51905">
    <property type="entry name" value="FAD/NAD(P)-binding domain"/>
    <property type="match status" value="1"/>
</dbReference>
<dbReference type="PANTHER" id="PTHR13847:SF150">
    <property type="entry name" value="OXIDOREDUCTASE TDA3-RELATED"/>
    <property type="match status" value="1"/>
</dbReference>
<feature type="domain" description="FAD dependent oxidoreductase" evidence="3">
    <location>
        <begin position="7"/>
        <end position="399"/>
    </location>
</feature>
<feature type="compositionally biased region" description="Acidic residues" evidence="1">
    <location>
        <begin position="530"/>
        <end position="544"/>
    </location>
</feature>
<evidence type="ECO:0000259" key="3">
    <source>
        <dbReference type="Pfam" id="PF01266"/>
    </source>
</evidence>
<organism evidence="4 5">
    <name type="scientific">Clonostachys solani</name>
    <dbReference type="NCBI Taxonomy" id="160281"/>
    <lineage>
        <taxon>Eukaryota</taxon>
        <taxon>Fungi</taxon>
        <taxon>Dikarya</taxon>
        <taxon>Ascomycota</taxon>
        <taxon>Pezizomycotina</taxon>
        <taxon>Sordariomycetes</taxon>
        <taxon>Hypocreomycetidae</taxon>
        <taxon>Hypocreales</taxon>
        <taxon>Bionectriaceae</taxon>
        <taxon>Clonostachys</taxon>
    </lineage>
</organism>
<dbReference type="InterPro" id="IPR036188">
    <property type="entry name" value="FAD/NAD-bd_sf"/>
</dbReference>
<dbReference type="GO" id="GO:0005829">
    <property type="term" value="C:cytosol"/>
    <property type="evidence" value="ECO:0007669"/>
    <property type="project" value="GOC"/>
</dbReference>
<feature type="region of interest" description="Disordered" evidence="1">
    <location>
        <begin position="603"/>
        <end position="624"/>
    </location>
</feature>
<keyword evidence="2" id="KW-0812">Transmembrane</keyword>
<dbReference type="Pfam" id="PF09420">
    <property type="entry name" value="Nop16"/>
    <property type="match status" value="1"/>
</dbReference>
<keyword evidence="2" id="KW-0472">Membrane</keyword>
<dbReference type="OrthoDB" id="498204at2759"/>
<dbReference type="GO" id="GO:0042147">
    <property type="term" value="P:retrograde transport, endosome to Golgi"/>
    <property type="evidence" value="ECO:0007669"/>
    <property type="project" value="TreeGrafter"/>
</dbReference>
<feature type="transmembrane region" description="Helical" evidence="2">
    <location>
        <begin position="7"/>
        <end position="24"/>
    </location>
</feature>